<feature type="transmembrane region" description="Helical" evidence="8">
    <location>
        <begin position="371"/>
        <end position="396"/>
    </location>
</feature>
<dbReference type="Proteomes" id="UP000034562">
    <property type="component" value="Unassembled WGS sequence"/>
</dbReference>
<evidence type="ECO:0000256" key="1">
    <source>
        <dbReference type="ARBA" id="ARBA00004429"/>
    </source>
</evidence>
<keyword evidence="4" id="KW-0997">Cell inner membrane</keyword>
<keyword evidence="6 8" id="KW-1133">Transmembrane helix</keyword>
<dbReference type="Pfam" id="PF00482">
    <property type="entry name" value="T2SSF"/>
    <property type="match status" value="2"/>
</dbReference>
<accession>A0A0G0VF18</accession>
<keyword evidence="3" id="KW-1003">Cell membrane</keyword>
<keyword evidence="7 8" id="KW-0472">Membrane</keyword>
<comment type="similarity">
    <text evidence="2">Belongs to the GSP F family.</text>
</comment>
<evidence type="ECO:0000256" key="7">
    <source>
        <dbReference type="ARBA" id="ARBA00023136"/>
    </source>
</evidence>
<dbReference type="Gene3D" id="1.20.81.30">
    <property type="entry name" value="Type II secretion system (T2SS), domain F"/>
    <property type="match status" value="2"/>
</dbReference>
<dbReference type="InterPro" id="IPR003004">
    <property type="entry name" value="GspF/PilC"/>
</dbReference>
<evidence type="ECO:0000256" key="4">
    <source>
        <dbReference type="ARBA" id="ARBA00022519"/>
    </source>
</evidence>
<evidence type="ECO:0000313" key="10">
    <source>
        <dbReference type="EMBL" id="KKR70645.1"/>
    </source>
</evidence>
<keyword evidence="5 8" id="KW-0812">Transmembrane</keyword>
<feature type="transmembrane region" description="Helical" evidence="8">
    <location>
        <begin position="165"/>
        <end position="191"/>
    </location>
</feature>
<dbReference type="GO" id="GO:0005886">
    <property type="term" value="C:plasma membrane"/>
    <property type="evidence" value="ECO:0007669"/>
    <property type="project" value="UniProtKB-SubCell"/>
</dbReference>
<evidence type="ECO:0000259" key="9">
    <source>
        <dbReference type="Pfam" id="PF00482"/>
    </source>
</evidence>
<dbReference type="PANTHER" id="PTHR30012">
    <property type="entry name" value="GENERAL SECRETION PATHWAY PROTEIN"/>
    <property type="match status" value="1"/>
</dbReference>
<dbReference type="EMBL" id="LBZK01000018">
    <property type="protein sequence ID" value="KKR70645.1"/>
    <property type="molecule type" value="Genomic_DNA"/>
</dbReference>
<sequence>MEQFKYLVKDKKGESKSGIIEASDVKQASSLLHERGMVVIRIESKGKRFNPIDFLFSFRPINLTELSTFTRQIATMVSSGLSLVDSLLLLEKQTINPKLKEAISEIIRDVQGGGSLASAMAKHQKVFSHTYVGMIKAAESSGNLDKVLTKLADNLERESEVRSKIVGAMVYPAILLFVMVLVIISISYFVLPRFKELFASSHVELPLPTVILIAISEFLNNTWFIIPIVALLVFYFSYRMNRISELKTYYDFVVMRIPYIGEINKSFSLAQVTRTLGLLVGSGVPILEALKTSSEVATNNFHKEAFKEAAQSVEKGVPLSVPLGKNPIFPPVISQMVAVGEETGKLEDVLGKVSDYFEIDASHKVKNFTAALGPIIIILLSGVVLFILMSVILPIYRLSSGVGSA</sequence>
<gene>
    <name evidence="10" type="ORF">UU12_C0018G0004</name>
</gene>
<dbReference type="PANTHER" id="PTHR30012:SF0">
    <property type="entry name" value="TYPE II SECRETION SYSTEM PROTEIN F-RELATED"/>
    <property type="match status" value="1"/>
</dbReference>
<proteinExistence type="inferred from homology"/>
<comment type="subcellular location">
    <subcellularLocation>
        <location evidence="1">Cell inner membrane</location>
        <topology evidence="1">Multi-pass membrane protein</topology>
    </subcellularLocation>
</comment>
<dbReference type="PRINTS" id="PR00812">
    <property type="entry name" value="BCTERIALGSPF"/>
</dbReference>
<evidence type="ECO:0000256" key="2">
    <source>
        <dbReference type="ARBA" id="ARBA00005745"/>
    </source>
</evidence>
<dbReference type="InterPro" id="IPR018076">
    <property type="entry name" value="T2SS_GspF_dom"/>
</dbReference>
<protein>
    <submittedName>
        <fullName evidence="10">Type II secretion system F domain protein</fullName>
    </submittedName>
</protein>
<reference evidence="10 11" key="1">
    <citation type="journal article" date="2015" name="Nature">
        <title>rRNA introns, odd ribosomes, and small enigmatic genomes across a large radiation of phyla.</title>
        <authorList>
            <person name="Brown C.T."/>
            <person name="Hug L.A."/>
            <person name="Thomas B.C."/>
            <person name="Sharon I."/>
            <person name="Castelle C.J."/>
            <person name="Singh A."/>
            <person name="Wilkins M.J."/>
            <person name="Williams K.H."/>
            <person name="Banfield J.F."/>
        </authorList>
    </citation>
    <scope>NUCLEOTIDE SEQUENCE [LARGE SCALE GENOMIC DNA]</scope>
</reference>
<dbReference type="STRING" id="1618563.UU12_C0018G0004"/>
<evidence type="ECO:0000256" key="8">
    <source>
        <dbReference type="SAM" id="Phobius"/>
    </source>
</evidence>
<evidence type="ECO:0000313" key="11">
    <source>
        <dbReference type="Proteomes" id="UP000034562"/>
    </source>
</evidence>
<feature type="transmembrane region" description="Helical" evidence="8">
    <location>
        <begin position="211"/>
        <end position="238"/>
    </location>
</feature>
<comment type="caution">
    <text evidence="10">The sequence shown here is derived from an EMBL/GenBank/DDBJ whole genome shotgun (WGS) entry which is preliminary data.</text>
</comment>
<organism evidence="10 11">
    <name type="scientific">Candidatus Woesebacteria bacterium GW2011_GWA2_40_7b</name>
    <dbReference type="NCBI Taxonomy" id="1618563"/>
    <lineage>
        <taxon>Bacteria</taxon>
        <taxon>Candidatus Woeseibacteriota</taxon>
    </lineage>
</organism>
<dbReference type="AlphaFoldDB" id="A0A0G0VF18"/>
<dbReference type="InterPro" id="IPR042094">
    <property type="entry name" value="T2SS_GspF_sf"/>
</dbReference>
<evidence type="ECO:0000256" key="5">
    <source>
        <dbReference type="ARBA" id="ARBA00022692"/>
    </source>
</evidence>
<name>A0A0G0VF18_9BACT</name>
<dbReference type="FunFam" id="1.20.81.30:FF:000001">
    <property type="entry name" value="Type II secretion system protein F"/>
    <property type="match status" value="2"/>
</dbReference>
<feature type="domain" description="Type II secretion system protein GspF" evidence="9">
    <location>
        <begin position="69"/>
        <end position="192"/>
    </location>
</feature>
<evidence type="ECO:0000256" key="6">
    <source>
        <dbReference type="ARBA" id="ARBA00022989"/>
    </source>
</evidence>
<feature type="domain" description="Type II secretion system protein GspF" evidence="9">
    <location>
        <begin position="273"/>
        <end position="394"/>
    </location>
</feature>
<evidence type="ECO:0000256" key="3">
    <source>
        <dbReference type="ARBA" id="ARBA00022475"/>
    </source>
</evidence>